<feature type="compositionally biased region" description="Basic and acidic residues" evidence="8">
    <location>
        <begin position="272"/>
        <end position="285"/>
    </location>
</feature>
<dbReference type="Proteomes" id="UP000594220">
    <property type="component" value="Unplaced"/>
</dbReference>
<dbReference type="OMA" id="CLIKFQK"/>
<protein>
    <submittedName>
        <fullName evidence="11">V-set and immunoglobulin domain containing 2</fullName>
    </submittedName>
</protein>
<feature type="compositionally biased region" description="Polar residues" evidence="8">
    <location>
        <begin position="287"/>
        <end position="298"/>
    </location>
</feature>
<dbReference type="GeneTree" id="ENSGT00940000161544"/>
<evidence type="ECO:0000256" key="9">
    <source>
        <dbReference type="SAM" id="Phobius"/>
    </source>
</evidence>
<keyword evidence="7" id="KW-0393">Immunoglobulin domain</keyword>
<feature type="region of interest" description="Disordered" evidence="8">
    <location>
        <begin position="267"/>
        <end position="298"/>
    </location>
</feature>
<evidence type="ECO:0000256" key="6">
    <source>
        <dbReference type="ARBA" id="ARBA00023157"/>
    </source>
</evidence>
<dbReference type="SMART" id="SM00409">
    <property type="entry name" value="IG"/>
    <property type="match status" value="2"/>
</dbReference>
<sequence length="305" mass="33057">MASLSWHCLSDSGPCVEVTIPTDQVMQKEGSSVELCCHYKTSVSKNFILEWSFPKQTVSFLQILYFTNNMLYKPGSQASRLSLLQSPPTTGDATIRLDNVRTSDAGTYICEVNNPPDFYGSGSGLIHFTVLMPPSTPVCKGTEYASVGSDATLTCNSAEGTPTPVYAWSHIGSKTPLPLVNMVQDEKTGTLMLTNLSQAFSGTYQCVASNEFGHASCQVTINVTGTAKAGVIVGAVIGVFLAFFLFTLTFLIDFLFYEREDATAPGITETSLQRRDSDPGNRFLERPSSQAESMSTTKSRLNIVV</sequence>
<feature type="transmembrane region" description="Helical" evidence="9">
    <location>
        <begin position="229"/>
        <end position="252"/>
    </location>
</feature>
<dbReference type="Gene3D" id="2.60.40.10">
    <property type="entry name" value="Immunoglobulins"/>
    <property type="match status" value="2"/>
</dbReference>
<dbReference type="FunFam" id="2.60.40.10:FF:000095">
    <property type="entry name" value="immunoglobulin superfamily member 11 isoform X1"/>
    <property type="match status" value="1"/>
</dbReference>
<organism evidence="11 12">
    <name type="scientific">Crocodylus porosus</name>
    <name type="common">Saltwater crocodile</name>
    <name type="synonym">Estuarine crocodile</name>
    <dbReference type="NCBI Taxonomy" id="8502"/>
    <lineage>
        <taxon>Eukaryota</taxon>
        <taxon>Metazoa</taxon>
        <taxon>Chordata</taxon>
        <taxon>Craniata</taxon>
        <taxon>Vertebrata</taxon>
        <taxon>Euteleostomi</taxon>
        <taxon>Archelosauria</taxon>
        <taxon>Archosauria</taxon>
        <taxon>Crocodylia</taxon>
        <taxon>Longirostres</taxon>
        <taxon>Crocodylidae</taxon>
        <taxon>Crocodylus</taxon>
    </lineage>
</organism>
<dbReference type="InterPro" id="IPR003599">
    <property type="entry name" value="Ig_sub"/>
</dbReference>
<keyword evidence="2 9" id="KW-0812">Transmembrane</keyword>
<dbReference type="GO" id="GO:0016020">
    <property type="term" value="C:membrane"/>
    <property type="evidence" value="ECO:0007669"/>
    <property type="project" value="UniProtKB-SubCell"/>
</dbReference>
<reference evidence="11" key="1">
    <citation type="submission" date="2025-08" db="UniProtKB">
        <authorList>
            <consortium name="Ensembl"/>
        </authorList>
    </citation>
    <scope>IDENTIFICATION</scope>
</reference>
<keyword evidence="3" id="KW-0732">Signal</keyword>
<evidence type="ECO:0000313" key="11">
    <source>
        <dbReference type="Ensembl" id="ENSCPRP00005001142.1"/>
    </source>
</evidence>
<dbReference type="Pfam" id="PF07686">
    <property type="entry name" value="V-set"/>
    <property type="match status" value="1"/>
</dbReference>
<dbReference type="InterPro" id="IPR003598">
    <property type="entry name" value="Ig_sub2"/>
</dbReference>
<dbReference type="InterPro" id="IPR013106">
    <property type="entry name" value="Ig_V-set"/>
</dbReference>
<evidence type="ECO:0000256" key="1">
    <source>
        <dbReference type="ARBA" id="ARBA00004479"/>
    </source>
</evidence>
<gene>
    <name evidence="11" type="primary">VSIG2</name>
</gene>
<dbReference type="SMART" id="SM00408">
    <property type="entry name" value="IGc2"/>
    <property type="match status" value="2"/>
</dbReference>
<evidence type="ECO:0000256" key="4">
    <source>
        <dbReference type="ARBA" id="ARBA00022989"/>
    </source>
</evidence>
<accession>A0A7M4FQE0</accession>
<evidence type="ECO:0000313" key="12">
    <source>
        <dbReference type="Proteomes" id="UP000594220"/>
    </source>
</evidence>
<dbReference type="PROSITE" id="PS50835">
    <property type="entry name" value="IG_LIKE"/>
    <property type="match status" value="2"/>
</dbReference>
<reference evidence="11" key="2">
    <citation type="submission" date="2025-09" db="UniProtKB">
        <authorList>
            <consortium name="Ensembl"/>
        </authorList>
    </citation>
    <scope>IDENTIFICATION</scope>
</reference>
<dbReference type="InterPro" id="IPR036179">
    <property type="entry name" value="Ig-like_dom_sf"/>
</dbReference>
<evidence type="ECO:0000259" key="10">
    <source>
        <dbReference type="PROSITE" id="PS50835"/>
    </source>
</evidence>
<feature type="domain" description="Ig-like" evidence="10">
    <location>
        <begin position="133"/>
        <end position="224"/>
    </location>
</feature>
<dbReference type="InterPro" id="IPR013783">
    <property type="entry name" value="Ig-like_fold"/>
</dbReference>
<feature type="domain" description="Ig-like" evidence="10">
    <location>
        <begin position="14"/>
        <end position="114"/>
    </location>
</feature>
<dbReference type="PANTHER" id="PTHR45046:SF1">
    <property type="entry name" value="V-SET AND IMMUNOGLOBULIN DOMAIN-CONTAINING PROTEIN 2"/>
    <property type="match status" value="1"/>
</dbReference>
<dbReference type="SUPFAM" id="SSF48726">
    <property type="entry name" value="Immunoglobulin"/>
    <property type="match status" value="2"/>
</dbReference>
<dbReference type="SMART" id="SM00406">
    <property type="entry name" value="IGv"/>
    <property type="match status" value="1"/>
</dbReference>
<dbReference type="AlphaFoldDB" id="A0A7M4FQE0"/>
<proteinExistence type="predicted"/>
<dbReference type="Pfam" id="PF13927">
    <property type="entry name" value="Ig_3"/>
    <property type="match status" value="1"/>
</dbReference>
<dbReference type="InterPro" id="IPR007110">
    <property type="entry name" value="Ig-like_dom"/>
</dbReference>
<comment type="subcellular location">
    <subcellularLocation>
        <location evidence="1">Membrane</location>
        <topology evidence="1">Single-pass type I membrane protein</topology>
    </subcellularLocation>
</comment>
<keyword evidence="4 9" id="KW-1133">Transmembrane helix</keyword>
<keyword evidence="12" id="KW-1185">Reference proteome</keyword>
<keyword evidence="5 9" id="KW-0472">Membrane</keyword>
<name>A0A7M4FQE0_CROPO</name>
<dbReference type="PANTHER" id="PTHR45046">
    <property type="entry name" value="V-SET AND IMMUNOGLOBULIN DOMAIN-CONTAINING PROTEIN 2"/>
    <property type="match status" value="1"/>
</dbReference>
<dbReference type="Ensembl" id="ENSCPRT00005001340.1">
    <property type="protein sequence ID" value="ENSCPRP00005001142.1"/>
    <property type="gene ID" value="ENSCPRG00005000879.1"/>
</dbReference>
<evidence type="ECO:0000256" key="8">
    <source>
        <dbReference type="SAM" id="MobiDB-lite"/>
    </source>
</evidence>
<evidence type="ECO:0000256" key="3">
    <source>
        <dbReference type="ARBA" id="ARBA00022729"/>
    </source>
</evidence>
<dbReference type="InterPro" id="IPR042475">
    <property type="entry name" value="VSIG2"/>
</dbReference>
<evidence type="ECO:0000256" key="2">
    <source>
        <dbReference type="ARBA" id="ARBA00022692"/>
    </source>
</evidence>
<evidence type="ECO:0000256" key="7">
    <source>
        <dbReference type="ARBA" id="ARBA00023319"/>
    </source>
</evidence>
<keyword evidence="6" id="KW-1015">Disulfide bond</keyword>
<evidence type="ECO:0000256" key="5">
    <source>
        <dbReference type="ARBA" id="ARBA00023136"/>
    </source>
</evidence>